<dbReference type="Pfam" id="PF22725">
    <property type="entry name" value="GFO_IDH_MocA_C3"/>
    <property type="match status" value="1"/>
</dbReference>
<dbReference type="EMBL" id="CYHG01000025">
    <property type="protein sequence ID" value="CUB06916.1"/>
    <property type="molecule type" value="Genomic_DNA"/>
</dbReference>
<dbReference type="Proteomes" id="UP000182769">
    <property type="component" value="Unassembled WGS sequence"/>
</dbReference>
<evidence type="ECO:0000313" key="2">
    <source>
        <dbReference type="EMBL" id="CUB06916.1"/>
    </source>
</evidence>
<protein>
    <recommendedName>
        <fullName evidence="1">GFO/IDH/MocA-like oxidoreductase domain-containing protein</fullName>
    </recommendedName>
</protein>
<dbReference type="STRING" id="1137284.GCA_001418205_03856"/>
<accession>A0A0K6IUW7</accession>
<reference evidence="3" key="1">
    <citation type="submission" date="2015-08" db="EMBL/GenBank/DDBJ databases">
        <authorList>
            <person name="Varghese N."/>
        </authorList>
    </citation>
    <scope>NUCLEOTIDE SEQUENCE [LARGE SCALE GENOMIC DNA]</scope>
    <source>
        <strain evidence="3">JCM 18476</strain>
    </source>
</reference>
<dbReference type="InterPro" id="IPR055170">
    <property type="entry name" value="GFO_IDH_MocA-like_dom"/>
</dbReference>
<keyword evidence="3" id="KW-1185">Reference proteome</keyword>
<dbReference type="AlphaFoldDB" id="A0A0K6IUW7"/>
<name>A0A0K6IUW7_9GAMM</name>
<dbReference type="Gene3D" id="3.30.360.10">
    <property type="entry name" value="Dihydrodipicolinate Reductase, domain 2"/>
    <property type="match status" value="1"/>
</dbReference>
<gene>
    <name evidence="2" type="ORF">Ga0061065_12518</name>
</gene>
<evidence type="ECO:0000259" key="1">
    <source>
        <dbReference type="Pfam" id="PF22725"/>
    </source>
</evidence>
<proteinExistence type="predicted"/>
<organism evidence="2 3">
    <name type="scientific">Marinomonas fungiae</name>
    <dbReference type="NCBI Taxonomy" id="1137284"/>
    <lineage>
        <taxon>Bacteria</taxon>
        <taxon>Pseudomonadati</taxon>
        <taxon>Pseudomonadota</taxon>
        <taxon>Gammaproteobacteria</taxon>
        <taxon>Oceanospirillales</taxon>
        <taxon>Oceanospirillaceae</taxon>
        <taxon>Marinomonas</taxon>
    </lineage>
</organism>
<feature type="domain" description="GFO/IDH/MocA-like oxidoreductase" evidence="1">
    <location>
        <begin position="2"/>
        <end position="94"/>
    </location>
</feature>
<sequence length="196" mass="21920">MLDFARYLVGDIAEVMATTKTWINERPVQAGGVDKLGTVKSSGDVEKRPVDVDDEVLSMLRFENGAIGSIEATRNGYGRNNFLTFEVHGEKGSISFNYERRDELKVFFKDDPEDRRGFRTVYTGPAHPYGDGLWPIPALGIGYGETKIIETYDLVKSIVEDTDVSPNFSDGYRIEQIADAILKSAQEGRWVSVDEI</sequence>
<dbReference type="SUPFAM" id="SSF55347">
    <property type="entry name" value="Glyceraldehyde-3-phosphate dehydrogenase-like, C-terminal domain"/>
    <property type="match status" value="1"/>
</dbReference>
<evidence type="ECO:0000313" key="3">
    <source>
        <dbReference type="Proteomes" id="UP000182769"/>
    </source>
</evidence>